<reference evidence="2 3" key="1">
    <citation type="submission" date="2021-06" db="EMBL/GenBank/DDBJ databases">
        <title>Caerostris darwini draft genome.</title>
        <authorList>
            <person name="Kono N."/>
            <person name="Arakawa K."/>
        </authorList>
    </citation>
    <scope>NUCLEOTIDE SEQUENCE [LARGE SCALE GENOMIC DNA]</scope>
</reference>
<gene>
    <name evidence="2" type="ORF">CDAR_304481</name>
</gene>
<dbReference type="Proteomes" id="UP001054837">
    <property type="component" value="Unassembled WGS sequence"/>
</dbReference>
<keyword evidence="3" id="KW-1185">Reference proteome</keyword>
<evidence type="ECO:0000256" key="1">
    <source>
        <dbReference type="SAM" id="MobiDB-lite"/>
    </source>
</evidence>
<name>A0AAV4NJS0_9ARAC</name>
<comment type="caution">
    <text evidence="2">The sequence shown here is derived from an EMBL/GenBank/DDBJ whole genome shotgun (WGS) entry which is preliminary data.</text>
</comment>
<accession>A0AAV4NJS0</accession>
<dbReference type="EMBL" id="BPLQ01001749">
    <property type="protein sequence ID" value="GIX84928.1"/>
    <property type="molecule type" value="Genomic_DNA"/>
</dbReference>
<sequence>METRESKNDDKYAGAYNFSVCSGVRRRMRPGIAVRRACYMSYTGGESSIRRMSPEQLSQSAAKLMQSPFPNKDPPSRKRGRVCDLPPFAFPPTPGPVSTLPSKMRNFLSSSLPVCLSRRIAAASAIHEARDDG</sequence>
<proteinExistence type="predicted"/>
<protein>
    <submittedName>
        <fullName evidence="2">Uncharacterized protein</fullName>
    </submittedName>
</protein>
<feature type="region of interest" description="Disordered" evidence="1">
    <location>
        <begin position="50"/>
        <end position="80"/>
    </location>
</feature>
<evidence type="ECO:0000313" key="2">
    <source>
        <dbReference type="EMBL" id="GIX84928.1"/>
    </source>
</evidence>
<dbReference type="AlphaFoldDB" id="A0AAV4NJS0"/>
<organism evidence="2 3">
    <name type="scientific">Caerostris darwini</name>
    <dbReference type="NCBI Taxonomy" id="1538125"/>
    <lineage>
        <taxon>Eukaryota</taxon>
        <taxon>Metazoa</taxon>
        <taxon>Ecdysozoa</taxon>
        <taxon>Arthropoda</taxon>
        <taxon>Chelicerata</taxon>
        <taxon>Arachnida</taxon>
        <taxon>Araneae</taxon>
        <taxon>Araneomorphae</taxon>
        <taxon>Entelegynae</taxon>
        <taxon>Araneoidea</taxon>
        <taxon>Araneidae</taxon>
        <taxon>Caerostris</taxon>
    </lineage>
</organism>
<evidence type="ECO:0000313" key="3">
    <source>
        <dbReference type="Proteomes" id="UP001054837"/>
    </source>
</evidence>